<sequence>MQIKPFYFEYIVYKNYRNLVCLMEYFNNKNNIYKKIISINLKLLIVGTSLFVYKYVYHFKINQEMSFKLFAIILFSLWILKIL</sequence>
<feature type="transmembrane region" description="Helical" evidence="1">
    <location>
        <begin position="65"/>
        <end position="82"/>
    </location>
</feature>
<organism evidence="2">
    <name type="scientific">marine sediment metagenome</name>
    <dbReference type="NCBI Taxonomy" id="412755"/>
    <lineage>
        <taxon>unclassified sequences</taxon>
        <taxon>metagenomes</taxon>
        <taxon>ecological metagenomes</taxon>
    </lineage>
</organism>
<protein>
    <submittedName>
        <fullName evidence="2">Uncharacterized protein</fullName>
    </submittedName>
</protein>
<dbReference type="EMBL" id="BARW01014919">
    <property type="protein sequence ID" value="GAI81533.1"/>
    <property type="molecule type" value="Genomic_DNA"/>
</dbReference>
<keyword evidence="1" id="KW-0472">Membrane</keyword>
<accession>X1RLP1</accession>
<feature type="non-terminal residue" evidence="2">
    <location>
        <position position="83"/>
    </location>
</feature>
<dbReference type="AlphaFoldDB" id="X1RLP1"/>
<gene>
    <name evidence="2" type="ORF">S12H4_26314</name>
</gene>
<evidence type="ECO:0000256" key="1">
    <source>
        <dbReference type="SAM" id="Phobius"/>
    </source>
</evidence>
<name>X1RLP1_9ZZZZ</name>
<keyword evidence="1" id="KW-1133">Transmembrane helix</keyword>
<evidence type="ECO:0000313" key="2">
    <source>
        <dbReference type="EMBL" id="GAI81533.1"/>
    </source>
</evidence>
<comment type="caution">
    <text evidence="2">The sequence shown here is derived from an EMBL/GenBank/DDBJ whole genome shotgun (WGS) entry which is preliminary data.</text>
</comment>
<reference evidence="2" key="1">
    <citation type="journal article" date="2014" name="Front. Microbiol.">
        <title>High frequency of phylogenetically diverse reductive dehalogenase-homologous genes in deep subseafloor sedimentary metagenomes.</title>
        <authorList>
            <person name="Kawai M."/>
            <person name="Futagami T."/>
            <person name="Toyoda A."/>
            <person name="Takaki Y."/>
            <person name="Nishi S."/>
            <person name="Hori S."/>
            <person name="Arai W."/>
            <person name="Tsubouchi T."/>
            <person name="Morono Y."/>
            <person name="Uchiyama I."/>
            <person name="Ito T."/>
            <person name="Fujiyama A."/>
            <person name="Inagaki F."/>
            <person name="Takami H."/>
        </authorList>
    </citation>
    <scope>NUCLEOTIDE SEQUENCE</scope>
    <source>
        <strain evidence="2">Expedition CK06-06</strain>
    </source>
</reference>
<proteinExistence type="predicted"/>
<feature type="transmembrane region" description="Helical" evidence="1">
    <location>
        <begin position="32"/>
        <end position="53"/>
    </location>
</feature>
<keyword evidence="1" id="KW-0812">Transmembrane</keyword>